<dbReference type="Gene3D" id="3.40.50.1110">
    <property type="entry name" value="SGNH hydrolase"/>
    <property type="match status" value="1"/>
</dbReference>
<reference evidence="3 4" key="1">
    <citation type="journal article" date="2012" name="Appl. Environ. Microbiol.">
        <title>Short-read sequencing for genomic analysis of the brown rot fungus Fibroporia radiculosa.</title>
        <authorList>
            <person name="Tang J.D."/>
            <person name="Perkins A.D."/>
            <person name="Sonstegard T.S."/>
            <person name="Schroeder S.G."/>
            <person name="Burgess S.C."/>
            <person name="Diehl S.V."/>
        </authorList>
    </citation>
    <scope>NUCLEOTIDE SEQUENCE [LARGE SCALE GENOMIC DNA]</scope>
    <source>
        <strain evidence="3 4">TFFH 294</strain>
    </source>
</reference>
<feature type="signal peptide" evidence="1">
    <location>
        <begin position="1"/>
        <end position="24"/>
    </location>
</feature>
<dbReference type="HOGENOM" id="CLU_867551_0_0_1"/>
<evidence type="ECO:0000313" key="4">
    <source>
        <dbReference type="Proteomes" id="UP000006352"/>
    </source>
</evidence>
<feature type="domain" description="SGNH hydrolase-type esterase" evidence="2">
    <location>
        <begin position="155"/>
        <end position="354"/>
    </location>
</feature>
<dbReference type="InterPro" id="IPR013830">
    <property type="entry name" value="SGNH_hydro"/>
</dbReference>
<evidence type="ECO:0000313" key="3">
    <source>
        <dbReference type="EMBL" id="CCM00131.1"/>
    </source>
</evidence>
<dbReference type="InParanoid" id="J4I8W7"/>
<dbReference type="InterPro" id="IPR052762">
    <property type="entry name" value="PCW_deacetylase/CE"/>
</dbReference>
<dbReference type="RefSeq" id="XP_012179414.1">
    <property type="nucleotide sequence ID" value="XM_012324024.1"/>
</dbReference>
<evidence type="ECO:0000256" key="1">
    <source>
        <dbReference type="SAM" id="SignalP"/>
    </source>
</evidence>
<proteinExistence type="predicted"/>
<keyword evidence="1" id="KW-0732">Signal</keyword>
<sequence length="379" mass="42260">MGANFFSSLTCGLAAALCLTAVWSQSINAESVVVSYDDPLIYYNGRWDIEPETWWVGSGFKVNVQNLSNLTLNLGPYTSDPVLLGVSVNYGNFTGFNATQGENVIPLGDLAPGSNAVVRINSVGWEDNHMNLETIQINSGAVLLPYEPSRIAFQFIGDSLSAGQYVPLGVDQAWPFLTSEYFKGEHNIQAQPGIALSACRARFFDIYSYGNVHGMSYQFFQTEDTQYYYDAMHNYTTPWNFARDYPAATHVVVMIGANDSGNNVTASSFYETYIDFLARIRLIYPVQPMFIILPWGWPSADAPPAPYYVGIYQEVVEYRQSVGDRNVYLVNATGWIDYSDVFPSNLHPTVEGHQKVAGYFESWLEEWGLVAEPTWATPA</sequence>
<dbReference type="PANTHER" id="PTHR37834:SF2">
    <property type="entry name" value="ESTERASE, SGNH HYDROLASE-TYPE"/>
    <property type="match status" value="1"/>
</dbReference>
<feature type="chain" id="PRO_5003778795" description="SGNH hydrolase-type esterase domain-containing protein" evidence="1">
    <location>
        <begin position="25"/>
        <end position="379"/>
    </location>
</feature>
<organism evidence="3 4">
    <name type="scientific">Fibroporia radiculosa</name>
    <dbReference type="NCBI Taxonomy" id="599839"/>
    <lineage>
        <taxon>Eukaryota</taxon>
        <taxon>Fungi</taxon>
        <taxon>Dikarya</taxon>
        <taxon>Basidiomycota</taxon>
        <taxon>Agaricomycotina</taxon>
        <taxon>Agaricomycetes</taxon>
        <taxon>Polyporales</taxon>
        <taxon>Fibroporiaceae</taxon>
        <taxon>Fibroporia</taxon>
    </lineage>
</organism>
<protein>
    <recommendedName>
        <fullName evidence="2">SGNH hydrolase-type esterase domain-containing protein</fullName>
    </recommendedName>
</protein>
<keyword evidence="4" id="KW-1185">Reference proteome</keyword>
<dbReference type="OrthoDB" id="426133at2759"/>
<dbReference type="InterPro" id="IPR036514">
    <property type="entry name" value="SGNH_hydro_sf"/>
</dbReference>
<accession>J4I8W7</accession>
<evidence type="ECO:0000259" key="2">
    <source>
        <dbReference type="Pfam" id="PF13472"/>
    </source>
</evidence>
<dbReference type="Pfam" id="PF13472">
    <property type="entry name" value="Lipase_GDSL_2"/>
    <property type="match status" value="1"/>
</dbReference>
<dbReference type="AlphaFoldDB" id="J4I8W7"/>
<dbReference type="PANTHER" id="PTHR37834">
    <property type="entry name" value="GDSL-LIKE LIPASE/ACYLHYDROLASE DOMAIN PROTEIN (AFU_ORTHOLOGUE AFUA_2G00620)"/>
    <property type="match status" value="1"/>
</dbReference>
<gene>
    <name evidence="3" type="ORF">FIBRA_02158</name>
</gene>
<dbReference type="GeneID" id="24095042"/>
<dbReference type="EMBL" id="HE796966">
    <property type="protein sequence ID" value="CCM00131.1"/>
    <property type="molecule type" value="Genomic_DNA"/>
</dbReference>
<name>J4I8W7_9APHY</name>
<dbReference type="Proteomes" id="UP000006352">
    <property type="component" value="Unassembled WGS sequence"/>
</dbReference>
<dbReference type="SUPFAM" id="SSF52266">
    <property type="entry name" value="SGNH hydrolase"/>
    <property type="match status" value="1"/>
</dbReference>